<reference evidence="1 2" key="1">
    <citation type="journal article" date="2020" name="Nat. Food">
        <title>A phased Vanilla planifolia genome enables genetic improvement of flavour and production.</title>
        <authorList>
            <person name="Hasing T."/>
            <person name="Tang H."/>
            <person name="Brym M."/>
            <person name="Khazi F."/>
            <person name="Huang T."/>
            <person name="Chambers A.H."/>
        </authorList>
    </citation>
    <scope>NUCLEOTIDE SEQUENCE [LARGE SCALE GENOMIC DNA]</scope>
    <source>
        <tissue evidence="1">Leaf</tissue>
    </source>
</reference>
<evidence type="ECO:0000313" key="1">
    <source>
        <dbReference type="EMBL" id="KAG0458839.1"/>
    </source>
</evidence>
<proteinExistence type="predicted"/>
<protein>
    <submittedName>
        <fullName evidence="1">Uncharacterized protein</fullName>
    </submittedName>
</protein>
<dbReference type="Proteomes" id="UP000639772">
    <property type="component" value="Chromosome 12"/>
</dbReference>
<dbReference type="AlphaFoldDB" id="A0A835PSH7"/>
<sequence>MSPFLILISKEDIEWVSLLFIISGTSSLRHILARSFFSKQRISQIRRYRSPTVESNTFFPPTAKKPILTERANAARGPLPENHLHFYNDAIRMYVKDGLPIPPQESFAPGAQFGRRRCQCQSWRKHVDEQQVLEEGKKAMTGKTGSFSRFKKRVRLEKKGTTHMERQPALYMDLPGNH</sequence>
<gene>
    <name evidence="1" type="ORF">HPP92_021967</name>
</gene>
<evidence type="ECO:0000313" key="2">
    <source>
        <dbReference type="Proteomes" id="UP000639772"/>
    </source>
</evidence>
<accession>A0A835PSH7</accession>
<dbReference type="EMBL" id="JADCNM010000012">
    <property type="protein sequence ID" value="KAG0458839.1"/>
    <property type="molecule type" value="Genomic_DNA"/>
</dbReference>
<comment type="caution">
    <text evidence="1">The sequence shown here is derived from an EMBL/GenBank/DDBJ whole genome shotgun (WGS) entry which is preliminary data.</text>
</comment>
<organism evidence="1 2">
    <name type="scientific">Vanilla planifolia</name>
    <name type="common">Vanilla</name>
    <dbReference type="NCBI Taxonomy" id="51239"/>
    <lineage>
        <taxon>Eukaryota</taxon>
        <taxon>Viridiplantae</taxon>
        <taxon>Streptophyta</taxon>
        <taxon>Embryophyta</taxon>
        <taxon>Tracheophyta</taxon>
        <taxon>Spermatophyta</taxon>
        <taxon>Magnoliopsida</taxon>
        <taxon>Liliopsida</taxon>
        <taxon>Asparagales</taxon>
        <taxon>Orchidaceae</taxon>
        <taxon>Vanilloideae</taxon>
        <taxon>Vanilleae</taxon>
        <taxon>Vanilla</taxon>
    </lineage>
</organism>
<name>A0A835PSH7_VANPL</name>